<evidence type="ECO:0000313" key="3">
    <source>
        <dbReference type="Proteomes" id="UP000287101"/>
    </source>
</evidence>
<dbReference type="NCBIfam" id="TIGR00278">
    <property type="entry name" value="membrane protein insertion efficiency factor YidD"/>
    <property type="match status" value="1"/>
</dbReference>
<keyword evidence="3" id="KW-1185">Reference proteome</keyword>
<keyword evidence="1" id="KW-0472">Membrane</keyword>
<protein>
    <recommendedName>
        <fullName evidence="1">Putative membrane protein insertion efficiency factor</fullName>
    </recommendedName>
</protein>
<name>A0A430ABI2_9ENTE</name>
<dbReference type="OrthoDB" id="9801753at2"/>
<dbReference type="RefSeq" id="WP_126829903.1">
    <property type="nucleotide sequence ID" value="NZ_CBCRYB010000006.1"/>
</dbReference>
<comment type="caution">
    <text evidence="2">The sequence shown here is derived from an EMBL/GenBank/DDBJ whole genome shotgun (WGS) entry which is preliminary data.</text>
</comment>
<comment type="subcellular location">
    <subcellularLocation>
        <location evidence="1">Cell membrane</location>
        <topology evidence="1">Peripheral membrane protein</topology>
        <orientation evidence="1">Cytoplasmic side</orientation>
    </subcellularLocation>
</comment>
<dbReference type="AlphaFoldDB" id="A0A430ABI2"/>
<gene>
    <name evidence="2" type="ORF">CBF31_00535</name>
</gene>
<dbReference type="GO" id="GO:0005886">
    <property type="term" value="C:plasma membrane"/>
    <property type="evidence" value="ECO:0007669"/>
    <property type="project" value="UniProtKB-SubCell"/>
</dbReference>
<keyword evidence="1" id="KW-1003">Cell membrane</keyword>
<sequence length="93" mass="10838">MKKIILSVVHFYQKHISPGLPRRCRYHPTCSQYMVDAVNYHGGFKGFIMGIGRIFRCHPFVKGGIDYVPLKFTVRRNEGGEYAGPYEREKRDD</sequence>
<dbReference type="Pfam" id="PF01809">
    <property type="entry name" value="YidD"/>
    <property type="match status" value="1"/>
</dbReference>
<organism evidence="2 3">
    <name type="scientific">Vagococcus fessus</name>
    <dbReference type="NCBI Taxonomy" id="120370"/>
    <lineage>
        <taxon>Bacteria</taxon>
        <taxon>Bacillati</taxon>
        <taxon>Bacillota</taxon>
        <taxon>Bacilli</taxon>
        <taxon>Lactobacillales</taxon>
        <taxon>Enterococcaceae</taxon>
        <taxon>Vagococcus</taxon>
    </lineage>
</organism>
<dbReference type="PANTHER" id="PTHR33383:SF1">
    <property type="entry name" value="MEMBRANE PROTEIN INSERTION EFFICIENCY FACTOR-RELATED"/>
    <property type="match status" value="1"/>
</dbReference>
<dbReference type="Proteomes" id="UP000287101">
    <property type="component" value="Unassembled WGS sequence"/>
</dbReference>
<reference evidence="2 3" key="1">
    <citation type="submission" date="2017-05" db="EMBL/GenBank/DDBJ databases">
        <title>Vagococcus spp. assemblies.</title>
        <authorList>
            <person name="Gulvik C.A."/>
        </authorList>
    </citation>
    <scope>NUCLEOTIDE SEQUENCE [LARGE SCALE GENOMIC DNA]</scope>
    <source>
        <strain evidence="2 3">CCUG 41755</strain>
    </source>
</reference>
<proteinExistence type="inferred from homology"/>
<evidence type="ECO:0000256" key="1">
    <source>
        <dbReference type="HAMAP-Rule" id="MF_00386"/>
    </source>
</evidence>
<evidence type="ECO:0000313" key="2">
    <source>
        <dbReference type="EMBL" id="RSU04541.1"/>
    </source>
</evidence>
<accession>A0A430ABI2</accession>
<comment type="function">
    <text evidence="1">Could be involved in insertion of integral membrane proteins into the membrane.</text>
</comment>
<dbReference type="EMBL" id="NGJY01000001">
    <property type="protein sequence ID" value="RSU04541.1"/>
    <property type="molecule type" value="Genomic_DNA"/>
</dbReference>
<dbReference type="SMART" id="SM01234">
    <property type="entry name" value="Haemolytic"/>
    <property type="match status" value="1"/>
</dbReference>
<dbReference type="HAMAP" id="MF_00386">
    <property type="entry name" value="UPF0161_YidD"/>
    <property type="match status" value="1"/>
</dbReference>
<dbReference type="InterPro" id="IPR002696">
    <property type="entry name" value="Membr_insert_effic_factor_YidD"/>
</dbReference>
<dbReference type="PANTHER" id="PTHR33383">
    <property type="entry name" value="MEMBRANE PROTEIN INSERTION EFFICIENCY FACTOR-RELATED"/>
    <property type="match status" value="1"/>
</dbReference>
<comment type="similarity">
    <text evidence="1">Belongs to the UPF0161 family.</text>
</comment>